<evidence type="ECO:0000256" key="6">
    <source>
        <dbReference type="ARBA" id="ARBA00022723"/>
    </source>
</evidence>
<keyword evidence="6" id="KW-0479">Metal-binding</keyword>
<reference evidence="12 13" key="1">
    <citation type="submission" date="2019-02" db="EMBL/GenBank/DDBJ databases">
        <title>Genomic Encyclopedia of Type Strains, Phase IV (KMG-IV): sequencing the most valuable type-strain genomes for metagenomic binning, comparative biology and taxonomic classification.</title>
        <authorList>
            <person name="Goeker M."/>
        </authorList>
    </citation>
    <scope>NUCLEOTIDE SEQUENCE [LARGE SCALE GENOMIC DNA]</scope>
    <source>
        <strain evidence="12 13">DSM 21223</strain>
    </source>
</reference>
<comment type="similarity">
    <text evidence="10 11">Belongs to the arginase family.</text>
</comment>
<protein>
    <recommendedName>
        <fullName evidence="4">Arginase</fullName>
        <ecNumber evidence="3">3.5.3.1</ecNumber>
    </recommendedName>
</protein>
<dbReference type="PROSITE" id="PS51409">
    <property type="entry name" value="ARGINASE_2"/>
    <property type="match status" value="1"/>
</dbReference>
<dbReference type="InterPro" id="IPR020855">
    <property type="entry name" value="Ureohydrolase_Mn_BS"/>
</dbReference>
<dbReference type="PRINTS" id="PR00116">
    <property type="entry name" value="ARGINASE"/>
</dbReference>
<comment type="caution">
    <text evidence="12">The sequence shown here is derived from an EMBL/GenBank/DDBJ whole genome shotgun (WGS) entry which is preliminary data.</text>
</comment>
<dbReference type="InterPro" id="IPR006035">
    <property type="entry name" value="Ureohydrolase"/>
</dbReference>
<keyword evidence="13" id="KW-1185">Reference proteome</keyword>
<evidence type="ECO:0000256" key="2">
    <source>
        <dbReference type="ARBA" id="ARBA00005098"/>
    </source>
</evidence>
<evidence type="ECO:0000256" key="9">
    <source>
        <dbReference type="ARBA" id="ARBA00047391"/>
    </source>
</evidence>
<evidence type="ECO:0000256" key="11">
    <source>
        <dbReference type="RuleBase" id="RU003684"/>
    </source>
</evidence>
<dbReference type="EC" id="3.5.3.1" evidence="3"/>
<dbReference type="PANTHER" id="PTHR43782">
    <property type="entry name" value="ARGINASE"/>
    <property type="match status" value="1"/>
</dbReference>
<dbReference type="Pfam" id="PF00491">
    <property type="entry name" value="Arginase"/>
    <property type="match status" value="1"/>
</dbReference>
<evidence type="ECO:0000313" key="12">
    <source>
        <dbReference type="EMBL" id="RZT76579.1"/>
    </source>
</evidence>
<sequence>MHRTLRLIGAASGVGAQDPGCHAGPTALHRAHAFDDLQRRPDLSWGETLFPRQALGGRVAEVADLCQRLAEAVRQARERGETPVVLGGDHSCAIGTWSGVRAASPAPVGLLWLDAHLDSHTPESTHSGALHGMPLACLLGQGDRRLVTVGGPGPKLLPGHVALIGVRSYEPEEREFLDRLGVRVFTIDEVRQRGLPAVFGEALARVRQAPGGYGVSLDLDVFDPREAPGVGSPEPAGLSQTELMPALAGLAGDPALLALEVMEFNPDRDAGGRTAALLARLIGAVFPRRHGA</sequence>
<comment type="catalytic activity">
    <reaction evidence="9">
        <text>L-arginine + H2O = urea + L-ornithine</text>
        <dbReference type="Rhea" id="RHEA:20569"/>
        <dbReference type="ChEBI" id="CHEBI:15377"/>
        <dbReference type="ChEBI" id="CHEBI:16199"/>
        <dbReference type="ChEBI" id="CHEBI:32682"/>
        <dbReference type="ChEBI" id="CHEBI:46911"/>
        <dbReference type="EC" id="3.5.3.1"/>
    </reaction>
</comment>
<accession>A0ABY0IPI7</accession>
<dbReference type="PROSITE" id="PS01053">
    <property type="entry name" value="ARGINASE_1"/>
    <property type="match status" value="1"/>
</dbReference>
<comment type="cofactor">
    <cofactor evidence="1">
        <name>Mn(2+)</name>
        <dbReference type="ChEBI" id="CHEBI:29035"/>
    </cofactor>
</comment>
<keyword evidence="7 11" id="KW-0378">Hydrolase</keyword>
<dbReference type="CDD" id="cd09989">
    <property type="entry name" value="Arginase"/>
    <property type="match status" value="1"/>
</dbReference>
<evidence type="ECO:0000256" key="5">
    <source>
        <dbReference type="ARBA" id="ARBA00022503"/>
    </source>
</evidence>
<dbReference type="SUPFAM" id="SSF52768">
    <property type="entry name" value="Arginase/deacetylase"/>
    <property type="match status" value="1"/>
</dbReference>
<dbReference type="InterPro" id="IPR014033">
    <property type="entry name" value="Arginase"/>
</dbReference>
<evidence type="ECO:0000256" key="4">
    <source>
        <dbReference type="ARBA" id="ARBA00018123"/>
    </source>
</evidence>
<dbReference type="InterPro" id="IPR023696">
    <property type="entry name" value="Ureohydrolase_dom_sf"/>
</dbReference>
<evidence type="ECO:0000313" key="13">
    <source>
        <dbReference type="Proteomes" id="UP000292136"/>
    </source>
</evidence>
<keyword evidence="8" id="KW-0464">Manganese</keyword>
<evidence type="ECO:0000256" key="3">
    <source>
        <dbReference type="ARBA" id="ARBA00012168"/>
    </source>
</evidence>
<evidence type="ECO:0000256" key="1">
    <source>
        <dbReference type="ARBA" id="ARBA00001936"/>
    </source>
</evidence>
<keyword evidence="5" id="KW-0056">Arginine metabolism</keyword>
<evidence type="ECO:0000256" key="8">
    <source>
        <dbReference type="ARBA" id="ARBA00023211"/>
    </source>
</evidence>
<proteinExistence type="inferred from homology"/>
<dbReference type="EMBL" id="SHKM01000002">
    <property type="protein sequence ID" value="RZT76579.1"/>
    <property type="molecule type" value="Genomic_DNA"/>
</dbReference>
<evidence type="ECO:0000256" key="10">
    <source>
        <dbReference type="PROSITE-ProRule" id="PRU00742"/>
    </source>
</evidence>
<dbReference type="PANTHER" id="PTHR43782:SF3">
    <property type="entry name" value="ARGINASE"/>
    <property type="match status" value="1"/>
</dbReference>
<comment type="pathway">
    <text evidence="2">Nitrogen metabolism; urea cycle; L-ornithine and urea from L-arginine: step 1/1.</text>
</comment>
<evidence type="ECO:0000256" key="7">
    <source>
        <dbReference type="ARBA" id="ARBA00022801"/>
    </source>
</evidence>
<gene>
    <name evidence="12" type="ORF">EV678_2457</name>
</gene>
<dbReference type="RefSeq" id="WP_014235781.1">
    <property type="nucleotide sequence ID" value="NZ_SHKM01000002.1"/>
</dbReference>
<dbReference type="Gene3D" id="3.40.800.10">
    <property type="entry name" value="Ureohydrolase domain"/>
    <property type="match status" value="1"/>
</dbReference>
<name>A0ABY0IPI7_9RHOO</name>
<dbReference type="Proteomes" id="UP000292136">
    <property type="component" value="Unassembled WGS sequence"/>
</dbReference>
<organism evidence="12 13">
    <name type="scientific">Azospira oryzae</name>
    <dbReference type="NCBI Taxonomy" id="146939"/>
    <lineage>
        <taxon>Bacteria</taxon>
        <taxon>Pseudomonadati</taxon>
        <taxon>Pseudomonadota</taxon>
        <taxon>Betaproteobacteria</taxon>
        <taxon>Rhodocyclales</taxon>
        <taxon>Rhodocyclaceae</taxon>
        <taxon>Azospira</taxon>
    </lineage>
</organism>